<organism evidence="1 2">
    <name type="scientific">Lipomyces kononenkoae</name>
    <name type="common">Yeast</name>
    <dbReference type="NCBI Taxonomy" id="34357"/>
    <lineage>
        <taxon>Eukaryota</taxon>
        <taxon>Fungi</taxon>
        <taxon>Dikarya</taxon>
        <taxon>Ascomycota</taxon>
        <taxon>Saccharomycotina</taxon>
        <taxon>Lipomycetes</taxon>
        <taxon>Lipomycetales</taxon>
        <taxon>Lipomycetaceae</taxon>
        <taxon>Lipomyces</taxon>
    </lineage>
</organism>
<sequence>MQSVEMSSPRIELTIQHLPNVDFYMEEAKRQKQDLQELTELACLHLPSASQDSGGVVAEGNRRVSGSEEDFVDEEEEDAISTDAIFELARLSLDDVDGDDHVNDEGV</sequence>
<evidence type="ECO:0000313" key="1">
    <source>
        <dbReference type="EMBL" id="KAK9235710.1"/>
    </source>
</evidence>
<name>A0ACC3SWB2_LIPKO</name>
<feature type="non-terminal residue" evidence="1">
    <location>
        <position position="107"/>
    </location>
</feature>
<comment type="caution">
    <text evidence="1">The sequence shown here is derived from an EMBL/GenBank/DDBJ whole genome shotgun (WGS) entry which is preliminary data.</text>
</comment>
<keyword evidence="2" id="KW-1185">Reference proteome</keyword>
<gene>
    <name evidence="1" type="ORF">V1525DRAFT_409118</name>
</gene>
<accession>A0ACC3SWB2</accession>
<dbReference type="EMBL" id="MU971406">
    <property type="protein sequence ID" value="KAK9235710.1"/>
    <property type="molecule type" value="Genomic_DNA"/>
</dbReference>
<evidence type="ECO:0000313" key="2">
    <source>
        <dbReference type="Proteomes" id="UP001433508"/>
    </source>
</evidence>
<proteinExistence type="predicted"/>
<dbReference type="Proteomes" id="UP001433508">
    <property type="component" value="Unassembled WGS sequence"/>
</dbReference>
<protein>
    <submittedName>
        <fullName evidence="1">Uncharacterized protein</fullName>
    </submittedName>
</protein>
<reference evidence="2" key="1">
    <citation type="journal article" date="2024" name="Front. Bioeng. Biotechnol.">
        <title>Genome-scale model development and genomic sequencing of the oleaginous clade Lipomyces.</title>
        <authorList>
            <person name="Czajka J.J."/>
            <person name="Han Y."/>
            <person name="Kim J."/>
            <person name="Mondo S.J."/>
            <person name="Hofstad B.A."/>
            <person name="Robles A."/>
            <person name="Haridas S."/>
            <person name="Riley R."/>
            <person name="LaButti K."/>
            <person name="Pangilinan J."/>
            <person name="Andreopoulos W."/>
            <person name="Lipzen A."/>
            <person name="Yan J."/>
            <person name="Wang M."/>
            <person name="Ng V."/>
            <person name="Grigoriev I.V."/>
            <person name="Spatafora J.W."/>
            <person name="Magnuson J.K."/>
            <person name="Baker S.E."/>
            <person name="Pomraning K.R."/>
        </authorList>
    </citation>
    <scope>NUCLEOTIDE SEQUENCE [LARGE SCALE GENOMIC DNA]</scope>
    <source>
        <strain evidence="2">CBS 7786</strain>
    </source>
</reference>